<evidence type="ECO:0000256" key="7">
    <source>
        <dbReference type="ARBA" id="ARBA00023180"/>
    </source>
</evidence>
<feature type="chain" id="PRO_5021909816" description="TM2 domain-containing protein" evidence="8">
    <location>
        <begin position="20"/>
        <end position="239"/>
    </location>
</feature>
<dbReference type="Pfam" id="PF05154">
    <property type="entry name" value="TM2"/>
    <property type="match status" value="1"/>
</dbReference>
<dbReference type="EMBL" id="VCGU01000458">
    <property type="protein sequence ID" value="TRY63991.1"/>
    <property type="molecule type" value="Genomic_DNA"/>
</dbReference>
<accession>A0A553NEY5</accession>
<feature type="domain" description="TM2" evidence="9">
    <location>
        <begin position="175"/>
        <end position="223"/>
    </location>
</feature>
<evidence type="ECO:0000256" key="8">
    <source>
        <dbReference type="SAM" id="SignalP"/>
    </source>
</evidence>
<dbReference type="Proteomes" id="UP000318571">
    <property type="component" value="Chromosome 10"/>
</dbReference>
<comment type="caution">
    <text evidence="10">The sequence shown here is derived from an EMBL/GenBank/DDBJ whole genome shotgun (WGS) entry which is preliminary data.</text>
</comment>
<evidence type="ECO:0000256" key="1">
    <source>
        <dbReference type="ARBA" id="ARBA00004141"/>
    </source>
</evidence>
<organism evidence="10 11">
    <name type="scientific">Tigriopus californicus</name>
    <name type="common">Marine copepod</name>
    <dbReference type="NCBI Taxonomy" id="6832"/>
    <lineage>
        <taxon>Eukaryota</taxon>
        <taxon>Metazoa</taxon>
        <taxon>Ecdysozoa</taxon>
        <taxon>Arthropoda</taxon>
        <taxon>Crustacea</taxon>
        <taxon>Multicrustacea</taxon>
        <taxon>Hexanauplia</taxon>
        <taxon>Copepoda</taxon>
        <taxon>Harpacticoida</taxon>
        <taxon>Harpacticidae</taxon>
        <taxon>Tigriopus</taxon>
    </lineage>
</organism>
<comment type="similarity">
    <text evidence="2">Belongs to the TM2 family.</text>
</comment>
<protein>
    <recommendedName>
        <fullName evidence="9">TM2 domain-containing protein</fullName>
    </recommendedName>
</protein>
<name>A0A553NEY5_TIGCA</name>
<evidence type="ECO:0000259" key="9">
    <source>
        <dbReference type="Pfam" id="PF05154"/>
    </source>
</evidence>
<keyword evidence="11" id="KW-1185">Reference proteome</keyword>
<dbReference type="GO" id="GO:0016020">
    <property type="term" value="C:membrane"/>
    <property type="evidence" value="ECO:0007669"/>
    <property type="project" value="UniProtKB-SubCell"/>
</dbReference>
<gene>
    <name evidence="10" type="ORF">TCAL_02075</name>
</gene>
<dbReference type="OrthoDB" id="10257855at2759"/>
<keyword evidence="7" id="KW-0325">Glycoprotein</keyword>
<keyword evidence="6" id="KW-0472">Membrane</keyword>
<keyword evidence="3" id="KW-0812">Transmembrane</keyword>
<evidence type="ECO:0000256" key="2">
    <source>
        <dbReference type="ARBA" id="ARBA00008284"/>
    </source>
</evidence>
<comment type="subcellular location">
    <subcellularLocation>
        <location evidence="1">Membrane</location>
        <topology evidence="1">Multi-pass membrane protein</topology>
    </subcellularLocation>
</comment>
<evidence type="ECO:0000256" key="5">
    <source>
        <dbReference type="ARBA" id="ARBA00022989"/>
    </source>
</evidence>
<dbReference type="PANTHER" id="PTHR21016:SF7">
    <property type="entry name" value="TM2 DOMAIN-CONTAINING PROTEIN 3"/>
    <property type="match status" value="1"/>
</dbReference>
<dbReference type="PROSITE" id="PS51257">
    <property type="entry name" value="PROKAR_LIPOPROTEIN"/>
    <property type="match status" value="1"/>
</dbReference>
<evidence type="ECO:0000256" key="6">
    <source>
        <dbReference type="ARBA" id="ARBA00023136"/>
    </source>
</evidence>
<keyword evidence="4 8" id="KW-0732">Signal</keyword>
<proteinExistence type="inferred from homology"/>
<dbReference type="PANTHER" id="PTHR21016">
    <property type="entry name" value="BETA-AMYLOID BINDING PROTEIN-RELATED"/>
    <property type="match status" value="1"/>
</dbReference>
<reference evidence="10 11" key="1">
    <citation type="journal article" date="2018" name="Nat. Ecol. Evol.">
        <title>Genomic signatures of mitonuclear coevolution across populations of Tigriopus californicus.</title>
        <authorList>
            <person name="Barreto F.S."/>
            <person name="Watson E.T."/>
            <person name="Lima T.G."/>
            <person name="Willett C.S."/>
            <person name="Edmands S."/>
            <person name="Li W."/>
            <person name="Burton R.S."/>
        </authorList>
    </citation>
    <scope>NUCLEOTIDE SEQUENCE [LARGE SCALE GENOMIC DNA]</scope>
    <source>
        <strain evidence="10 11">San Diego</strain>
    </source>
</reference>
<feature type="signal peptide" evidence="8">
    <location>
        <begin position="1"/>
        <end position="19"/>
    </location>
</feature>
<dbReference type="InterPro" id="IPR050932">
    <property type="entry name" value="TM2D1-3-like"/>
</dbReference>
<evidence type="ECO:0000313" key="11">
    <source>
        <dbReference type="Proteomes" id="UP000318571"/>
    </source>
</evidence>
<dbReference type="AlphaFoldDB" id="A0A553NEY5"/>
<evidence type="ECO:0000256" key="3">
    <source>
        <dbReference type="ARBA" id="ARBA00022692"/>
    </source>
</evidence>
<evidence type="ECO:0000256" key="4">
    <source>
        <dbReference type="ARBA" id="ARBA00022729"/>
    </source>
</evidence>
<evidence type="ECO:0000313" key="10">
    <source>
        <dbReference type="EMBL" id="TRY63991.1"/>
    </source>
</evidence>
<sequence length="239" mass="25711">MRGLTWAVIWALIGGGCGAAAQNETPEPELAVPLSHDEGGLAPDAGVASGMVPCSPDLPDPHGTCPSNAACDQLDWACFTCWCPLDCTYGRPSNGTCRVRPEIPCLGSPILNRTFTCQYCFQSPARDHVCEPHYDCHSVAAPPQRVVVNCSAPADLLCLGRRNFLKRVRCNWTGGYKWSTAMVLSITLGGFGADRFYLGHWQEGIGKLFSFGGLGVWTLVDVVMIAIRYVGPADGSLYI</sequence>
<dbReference type="OMA" id="HANCNSA"/>
<dbReference type="InterPro" id="IPR007829">
    <property type="entry name" value="TM2"/>
</dbReference>
<keyword evidence="5" id="KW-1133">Transmembrane helix</keyword>
<dbReference type="STRING" id="6832.A0A553NEY5"/>